<proteinExistence type="predicted"/>
<accession>A0A2K8UBG9</accession>
<evidence type="ECO:0000313" key="1">
    <source>
        <dbReference type="EMBL" id="AUB82926.1"/>
    </source>
</evidence>
<dbReference type="KEGG" id="tsy:THSYN_19580"/>
<dbReference type="AlphaFoldDB" id="A0A2K8UBG9"/>
<reference evidence="1 2" key="1">
    <citation type="submission" date="2017-03" db="EMBL/GenBank/DDBJ databases">
        <title>Complete genome sequence of Candidatus 'Thiodictyon syntrophicum' sp. nov. strain Cad16T, a photolithoautotroph purple sulfur bacterium isolated from an alpine meromictic lake.</title>
        <authorList>
            <person name="Luedin S.M."/>
            <person name="Pothier J.F."/>
            <person name="Danza F."/>
            <person name="Storelli N."/>
            <person name="Wittwer M."/>
            <person name="Tonolla M."/>
        </authorList>
    </citation>
    <scope>NUCLEOTIDE SEQUENCE [LARGE SCALE GENOMIC DNA]</scope>
    <source>
        <strain evidence="1 2">Cad16T</strain>
    </source>
</reference>
<sequence>MTADIESLVLEHLRAIRATQADHGERLTSIELHLATLGQQVGALTTAVYSGKSDLDGLRRRVERIERRLELSES</sequence>
<dbReference type="Proteomes" id="UP000232638">
    <property type="component" value="Chromosome"/>
</dbReference>
<name>A0A2K8UBG9_9GAMM</name>
<protein>
    <submittedName>
        <fullName evidence="1">Uncharacterized protein</fullName>
    </submittedName>
</protein>
<evidence type="ECO:0000313" key="2">
    <source>
        <dbReference type="Proteomes" id="UP000232638"/>
    </source>
</evidence>
<dbReference type="RefSeq" id="WP_100920630.1">
    <property type="nucleotide sequence ID" value="NZ_CP020370.1"/>
</dbReference>
<gene>
    <name evidence="1" type="ORF">THSYN_19580</name>
</gene>
<dbReference type="OrthoDB" id="5773019at2"/>
<keyword evidence="2" id="KW-1185">Reference proteome</keyword>
<organism evidence="1 2">
    <name type="scientific">Candidatus Thiodictyon syntrophicum</name>
    <dbReference type="NCBI Taxonomy" id="1166950"/>
    <lineage>
        <taxon>Bacteria</taxon>
        <taxon>Pseudomonadati</taxon>
        <taxon>Pseudomonadota</taxon>
        <taxon>Gammaproteobacteria</taxon>
        <taxon>Chromatiales</taxon>
        <taxon>Chromatiaceae</taxon>
        <taxon>Thiodictyon</taxon>
    </lineage>
</organism>
<dbReference type="EMBL" id="CP020370">
    <property type="protein sequence ID" value="AUB82926.1"/>
    <property type="molecule type" value="Genomic_DNA"/>
</dbReference>